<keyword evidence="1" id="KW-0472">Membrane</keyword>
<dbReference type="AlphaFoldDB" id="A0A382Z5C2"/>
<feature type="transmembrane region" description="Helical" evidence="1">
    <location>
        <begin position="32"/>
        <end position="53"/>
    </location>
</feature>
<proteinExistence type="predicted"/>
<dbReference type="EMBL" id="UINC01181129">
    <property type="protein sequence ID" value="SVD90663.1"/>
    <property type="molecule type" value="Genomic_DNA"/>
</dbReference>
<gene>
    <name evidence="2" type="ORF">METZ01_LOCUS443517</name>
</gene>
<keyword evidence="1" id="KW-1133">Transmembrane helix</keyword>
<evidence type="ECO:0000256" key="1">
    <source>
        <dbReference type="SAM" id="Phobius"/>
    </source>
</evidence>
<name>A0A382Z5C2_9ZZZZ</name>
<organism evidence="2">
    <name type="scientific">marine metagenome</name>
    <dbReference type="NCBI Taxonomy" id="408172"/>
    <lineage>
        <taxon>unclassified sequences</taxon>
        <taxon>metagenomes</taxon>
        <taxon>ecological metagenomes</taxon>
    </lineage>
</organism>
<reference evidence="2" key="1">
    <citation type="submission" date="2018-05" db="EMBL/GenBank/DDBJ databases">
        <authorList>
            <person name="Lanie J.A."/>
            <person name="Ng W.-L."/>
            <person name="Kazmierczak K.M."/>
            <person name="Andrzejewski T.M."/>
            <person name="Davidsen T.M."/>
            <person name="Wayne K.J."/>
            <person name="Tettelin H."/>
            <person name="Glass J.I."/>
            <person name="Rusch D."/>
            <person name="Podicherti R."/>
            <person name="Tsui H.-C.T."/>
            <person name="Winkler M.E."/>
        </authorList>
    </citation>
    <scope>NUCLEOTIDE SEQUENCE</scope>
</reference>
<sequence>HIIFILVSSSLSICYSYYYYKQWALYEDSQHIVYLSIGIILTVSLLVYGKLFLKKIAGINAK</sequence>
<evidence type="ECO:0000313" key="2">
    <source>
        <dbReference type="EMBL" id="SVD90663.1"/>
    </source>
</evidence>
<keyword evidence="1" id="KW-0812">Transmembrane</keyword>
<protein>
    <submittedName>
        <fullName evidence="2">Uncharacterized protein</fullName>
    </submittedName>
</protein>
<feature type="non-terminal residue" evidence="2">
    <location>
        <position position="1"/>
    </location>
</feature>
<accession>A0A382Z5C2</accession>